<reference evidence="5" key="3">
    <citation type="journal article" date="2019" name="Int. J. Syst. Evol. Microbiol.">
        <title>The Global Catalogue of Microorganisms (GCM) 10K type strain sequencing project: providing services to taxonomists for standard genome sequencing and annotation.</title>
        <authorList>
            <consortium name="The Broad Institute Genomics Platform"/>
            <consortium name="The Broad Institute Genome Sequencing Center for Infectious Disease"/>
            <person name="Wu L."/>
            <person name="Ma J."/>
        </authorList>
    </citation>
    <scope>NUCLEOTIDE SEQUENCE [LARGE SCALE GENOMIC DNA]</scope>
    <source>
        <strain evidence="5">KCTC 62575</strain>
    </source>
</reference>
<keyword evidence="1" id="KW-0472">Membrane</keyword>
<evidence type="ECO:0000256" key="1">
    <source>
        <dbReference type="SAM" id="Phobius"/>
    </source>
</evidence>
<accession>A0A371YJ45</accession>
<feature type="transmembrane region" description="Helical" evidence="1">
    <location>
        <begin position="89"/>
        <end position="106"/>
    </location>
</feature>
<gene>
    <name evidence="2" type="ORF">ACFODO_14510</name>
    <name evidence="3" type="ORF">C9E89_021780</name>
</gene>
<protein>
    <submittedName>
        <fullName evidence="3">Uncharacterized protein</fullName>
    </submittedName>
</protein>
<evidence type="ECO:0000313" key="4">
    <source>
        <dbReference type="Proteomes" id="UP000240957"/>
    </source>
</evidence>
<keyword evidence="5" id="KW-1185">Reference proteome</keyword>
<reference evidence="3 4" key="2">
    <citation type="submission" date="2018-08" db="EMBL/GenBank/DDBJ databases">
        <title>The draft genome of Acinetobacter sichuanensis strain WCHAc060041.</title>
        <authorList>
            <person name="Qin J."/>
            <person name="Feng Y."/>
            <person name="Zong Z."/>
        </authorList>
    </citation>
    <scope>NUCLEOTIDE SEQUENCE [LARGE SCALE GENOMIC DNA]</scope>
    <source>
        <strain evidence="3 4">WCHAc060041</strain>
    </source>
</reference>
<keyword evidence="1" id="KW-0812">Transmembrane</keyword>
<evidence type="ECO:0000313" key="2">
    <source>
        <dbReference type="EMBL" id="MFC2996451.1"/>
    </source>
</evidence>
<organism evidence="3 4">
    <name type="scientific">Acinetobacter sichuanensis</name>
    <dbReference type="NCBI Taxonomy" id="2136183"/>
    <lineage>
        <taxon>Bacteria</taxon>
        <taxon>Pseudomonadati</taxon>
        <taxon>Pseudomonadota</taxon>
        <taxon>Gammaproteobacteria</taxon>
        <taxon>Moraxellales</taxon>
        <taxon>Moraxellaceae</taxon>
        <taxon>Acinetobacter</taxon>
    </lineage>
</organism>
<dbReference type="EMBL" id="PYIX02000098">
    <property type="protein sequence ID" value="RFC81456.1"/>
    <property type="molecule type" value="Genomic_DNA"/>
</dbReference>
<dbReference type="EMBL" id="JBHRSF010000069">
    <property type="protein sequence ID" value="MFC2996451.1"/>
    <property type="molecule type" value="Genomic_DNA"/>
</dbReference>
<dbReference type="Proteomes" id="UP000240957">
    <property type="component" value="Unassembled WGS sequence"/>
</dbReference>
<keyword evidence="1" id="KW-1133">Transmembrane helix</keyword>
<dbReference type="OrthoDB" id="9859887at2"/>
<evidence type="ECO:0000313" key="5">
    <source>
        <dbReference type="Proteomes" id="UP001595455"/>
    </source>
</evidence>
<name>A0A371YJ45_9GAMM</name>
<dbReference type="RefSeq" id="WP_107010202.1">
    <property type="nucleotide sequence ID" value="NZ_JBHRSF010000069.1"/>
</dbReference>
<dbReference type="AlphaFoldDB" id="A0A371YJ45"/>
<proteinExistence type="predicted"/>
<reference evidence="2" key="4">
    <citation type="submission" date="2024-09" db="EMBL/GenBank/DDBJ databases">
        <authorList>
            <person name="Sun Q."/>
            <person name="Mori K."/>
        </authorList>
    </citation>
    <scope>NUCLEOTIDE SEQUENCE</scope>
    <source>
        <strain evidence="2">KCTC 62575</strain>
    </source>
</reference>
<comment type="caution">
    <text evidence="3">The sequence shown here is derived from an EMBL/GenBank/DDBJ whole genome shotgun (WGS) entry which is preliminary data.</text>
</comment>
<evidence type="ECO:0000313" key="3">
    <source>
        <dbReference type="EMBL" id="RFC81456.1"/>
    </source>
</evidence>
<dbReference type="Proteomes" id="UP001595455">
    <property type="component" value="Unassembled WGS sequence"/>
</dbReference>
<sequence length="107" mass="12865">MSDTDDYDEYQEIRLELEAMTHSELVIEVISRIKSQRQMLIDNWHETEELRKEVHDSRSFITDTADQIQKWEEDVTSVVAKGLYWKRSFYLLLTLIMITLIFTYIQS</sequence>
<reference evidence="2" key="1">
    <citation type="journal article" date="2014" name="Int. J. Syst. Evol. Microbiol.">
        <title>Complete genome of a new Firmicutes species belonging to the dominant human colonic microbiota ('Ruminococcus bicirculans') reveals two chromosomes and a selective capacity to utilize plant glucans.</title>
        <authorList>
            <consortium name="NISC Comparative Sequencing Program"/>
            <person name="Wegmann U."/>
            <person name="Louis P."/>
            <person name="Goesmann A."/>
            <person name="Henrissat B."/>
            <person name="Duncan S.H."/>
            <person name="Flint H.J."/>
        </authorList>
    </citation>
    <scope>NUCLEOTIDE SEQUENCE</scope>
    <source>
        <strain evidence="2">KCTC 62575</strain>
    </source>
</reference>